<evidence type="ECO:0000313" key="5">
    <source>
        <dbReference type="Proteomes" id="UP001163687"/>
    </source>
</evidence>
<dbReference type="Gene3D" id="1.10.150.320">
    <property type="entry name" value="Photosystem II 12 kDa extrinsic protein"/>
    <property type="match status" value="1"/>
</dbReference>
<dbReference type="Proteomes" id="UP001163687">
    <property type="component" value="Chromosome"/>
</dbReference>
<keyword evidence="2" id="KW-1133">Transmembrane helix</keyword>
<feature type="compositionally biased region" description="Low complexity" evidence="1">
    <location>
        <begin position="157"/>
        <end position="171"/>
    </location>
</feature>
<reference evidence="4" key="1">
    <citation type="submission" date="2022-03" db="EMBL/GenBank/DDBJ databases">
        <title>Complete genome sequence of Caldinitratiruptor microaerophilus.</title>
        <authorList>
            <person name="Mukaiyama R."/>
            <person name="Nishiyama T."/>
            <person name="Ueda K."/>
        </authorList>
    </citation>
    <scope>NUCLEOTIDE SEQUENCE</scope>
    <source>
        <strain evidence="4">JCM 16183</strain>
    </source>
</reference>
<keyword evidence="2" id="KW-0472">Membrane</keyword>
<gene>
    <name evidence="4" type="ORF">caldi_25450</name>
</gene>
<sequence>MEFEGYRRWAATALLGVFTGAVIVLGYRAYRAREVPGPPPAAPAGDEGTGTPAGGTVGWPRREPPAPVGPAPGSEAPRQGPEGREALAVHVAGAVAAPGVHRLEPGARVADAVAAAQPLPEALPGALNLARPVADGDKIFVPSRRDLAPGANLPPEALGADHGPAAAPPRAGAGGREAGVAGTAPGRVNLNTAGVEELMTLPGIGRVLAERIVEHRRRVERFRSIEDLLQVPGIGASRLEQLRPYLTL</sequence>
<evidence type="ECO:0000256" key="2">
    <source>
        <dbReference type="SAM" id="Phobius"/>
    </source>
</evidence>
<dbReference type="PANTHER" id="PTHR21180">
    <property type="entry name" value="ENDONUCLEASE/EXONUCLEASE/PHOSPHATASE FAMILY DOMAIN-CONTAINING PROTEIN 1"/>
    <property type="match status" value="1"/>
</dbReference>
<dbReference type="RefSeq" id="WP_264842103.1">
    <property type="nucleotide sequence ID" value="NZ_AP025628.1"/>
</dbReference>
<protein>
    <submittedName>
        <fullName evidence="4">Competence protein ComEA</fullName>
    </submittedName>
</protein>
<accession>A0AA35CLD3</accession>
<feature type="domain" description="Helix-hairpin-helix DNA-binding motif class 1" evidence="3">
    <location>
        <begin position="196"/>
        <end position="215"/>
    </location>
</feature>
<dbReference type="Pfam" id="PF12836">
    <property type="entry name" value="HHH_3"/>
    <property type="match status" value="1"/>
</dbReference>
<name>A0AA35CLD3_9FIRM</name>
<dbReference type="PANTHER" id="PTHR21180:SF32">
    <property type="entry name" value="ENDONUCLEASE_EXONUCLEASE_PHOSPHATASE FAMILY DOMAIN-CONTAINING PROTEIN 1"/>
    <property type="match status" value="1"/>
</dbReference>
<dbReference type="EMBL" id="AP025628">
    <property type="protein sequence ID" value="BDG61455.1"/>
    <property type="molecule type" value="Genomic_DNA"/>
</dbReference>
<dbReference type="GO" id="GO:0003677">
    <property type="term" value="F:DNA binding"/>
    <property type="evidence" value="ECO:0007669"/>
    <property type="project" value="InterPro"/>
</dbReference>
<evidence type="ECO:0000256" key="1">
    <source>
        <dbReference type="SAM" id="MobiDB-lite"/>
    </source>
</evidence>
<dbReference type="SMART" id="SM00278">
    <property type="entry name" value="HhH1"/>
    <property type="match status" value="2"/>
</dbReference>
<dbReference type="SUPFAM" id="SSF47781">
    <property type="entry name" value="RuvA domain 2-like"/>
    <property type="match status" value="1"/>
</dbReference>
<evidence type="ECO:0000313" key="4">
    <source>
        <dbReference type="EMBL" id="BDG61455.1"/>
    </source>
</evidence>
<dbReference type="InterPro" id="IPR003583">
    <property type="entry name" value="Hlx-hairpin-Hlx_DNA-bd_motif"/>
</dbReference>
<dbReference type="KEGG" id="cmic:caldi_25450"/>
<dbReference type="GO" id="GO:0015628">
    <property type="term" value="P:protein secretion by the type II secretion system"/>
    <property type="evidence" value="ECO:0007669"/>
    <property type="project" value="TreeGrafter"/>
</dbReference>
<feature type="transmembrane region" description="Helical" evidence="2">
    <location>
        <begin position="6"/>
        <end position="27"/>
    </location>
</feature>
<feature type="region of interest" description="Disordered" evidence="1">
    <location>
        <begin position="38"/>
        <end position="82"/>
    </location>
</feature>
<dbReference type="AlphaFoldDB" id="A0AA35CLD3"/>
<dbReference type="InterPro" id="IPR051675">
    <property type="entry name" value="Endo/Exo/Phosphatase_dom_1"/>
</dbReference>
<dbReference type="InterPro" id="IPR010994">
    <property type="entry name" value="RuvA_2-like"/>
</dbReference>
<dbReference type="GO" id="GO:0006281">
    <property type="term" value="P:DNA repair"/>
    <property type="evidence" value="ECO:0007669"/>
    <property type="project" value="InterPro"/>
</dbReference>
<proteinExistence type="predicted"/>
<feature type="domain" description="Helix-hairpin-helix DNA-binding motif class 1" evidence="3">
    <location>
        <begin position="226"/>
        <end position="245"/>
    </location>
</feature>
<dbReference type="GO" id="GO:0015627">
    <property type="term" value="C:type II protein secretion system complex"/>
    <property type="evidence" value="ECO:0007669"/>
    <property type="project" value="TreeGrafter"/>
</dbReference>
<keyword evidence="5" id="KW-1185">Reference proteome</keyword>
<organism evidence="4 5">
    <name type="scientific">Caldinitratiruptor microaerophilus</name>
    <dbReference type="NCBI Taxonomy" id="671077"/>
    <lineage>
        <taxon>Bacteria</taxon>
        <taxon>Bacillati</taxon>
        <taxon>Bacillota</taxon>
        <taxon>Clostridia</taxon>
        <taxon>Eubacteriales</taxon>
        <taxon>Symbiobacteriaceae</taxon>
        <taxon>Caldinitratiruptor</taxon>
    </lineage>
</organism>
<feature type="region of interest" description="Disordered" evidence="1">
    <location>
        <begin position="145"/>
        <end position="179"/>
    </location>
</feature>
<evidence type="ECO:0000259" key="3">
    <source>
        <dbReference type="SMART" id="SM00278"/>
    </source>
</evidence>
<keyword evidence="2" id="KW-0812">Transmembrane</keyword>
<feature type="compositionally biased region" description="Gly residues" evidence="1">
    <location>
        <begin position="47"/>
        <end position="57"/>
    </location>
</feature>